<evidence type="ECO:0000256" key="4">
    <source>
        <dbReference type="ARBA" id="ARBA00023134"/>
    </source>
</evidence>
<evidence type="ECO:0000256" key="1">
    <source>
        <dbReference type="ARBA" id="ARBA00005290"/>
    </source>
</evidence>
<organism evidence="6 7">
    <name type="scientific">Aphanomyces invadans</name>
    <dbReference type="NCBI Taxonomy" id="157072"/>
    <lineage>
        <taxon>Eukaryota</taxon>
        <taxon>Sar</taxon>
        <taxon>Stramenopiles</taxon>
        <taxon>Oomycota</taxon>
        <taxon>Saprolegniomycetes</taxon>
        <taxon>Saprolegniales</taxon>
        <taxon>Verrucalvaceae</taxon>
        <taxon>Aphanomyces</taxon>
    </lineage>
</organism>
<dbReference type="Pfam" id="PF03029">
    <property type="entry name" value="ATP_bind_1"/>
    <property type="match status" value="1"/>
</dbReference>
<comment type="subunit">
    <text evidence="5">Binds to RNA polymerase II (RNAPII).</text>
</comment>
<comment type="similarity">
    <text evidence="1 5">Belongs to the GPN-loop GTPase family.</text>
</comment>
<dbReference type="Proteomes" id="UP000285060">
    <property type="component" value="Unassembled WGS sequence"/>
</dbReference>
<dbReference type="PANTHER" id="PTHR21231:SF3">
    <property type="entry name" value="GPN-LOOP GTPASE 2"/>
    <property type="match status" value="1"/>
</dbReference>
<dbReference type="PANTHER" id="PTHR21231">
    <property type="entry name" value="XPA-BINDING PROTEIN 1-RELATED"/>
    <property type="match status" value="1"/>
</dbReference>
<keyword evidence="3 5" id="KW-0378">Hydrolase</keyword>
<dbReference type="GO" id="GO:0003924">
    <property type="term" value="F:GTPase activity"/>
    <property type="evidence" value="ECO:0007669"/>
    <property type="project" value="TreeGrafter"/>
</dbReference>
<evidence type="ECO:0000313" key="7">
    <source>
        <dbReference type="Proteomes" id="UP000285060"/>
    </source>
</evidence>
<evidence type="ECO:0000256" key="2">
    <source>
        <dbReference type="ARBA" id="ARBA00022741"/>
    </source>
</evidence>
<dbReference type="Gene3D" id="3.40.50.300">
    <property type="entry name" value="P-loop containing nucleotide triphosphate hydrolases"/>
    <property type="match status" value="2"/>
</dbReference>
<dbReference type="SUPFAM" id="SSF52540">
    <property type="entry name" value="P-loop containing nucleoside triphosphate hydrolases"/>
    <property type="match status" value="1"/>
</dbReference>
<name>A0A418BAM0_9STRA</name>
<evidence type="ECO:0000256" key="3">
    <source>
        <dbReference type="ARBA" id="ARBA00022801"/>
    </source>
</evidence>
<proteinExistence type="inferred from homology"/>
<dbReference type="VEuPathDB" id="FungiDB:H310_01075"/>
<accession>A0A418BAM0</accession>
<gene>
    <name evidence="6" type="ORF">DYB32_000304</name>
</gene>
<sequence length="232" mass="26165">QFLQASGRKVAVVNMDPANEHLPYVANVDIAELVCLENVMDELHLGPNGAVHLVDAHHCTDSAKFISVVLLSLSSMVRLELPHINVLSKMDLIQQYGQLTFNLEFYTDVLDLRYLLDRLEAQDYGDSFDDDVNGLDEDVDTMQPPPAVAARKLKVRERFRKMHEVLIEVIEDFSLVSFVPLQIEDVDSLQRVVNAIDKSNGFVFEGASANAIAGDRDFQSERIGDMEERYVR</sequence>
<dbReference type="GO" id="GO:0005737">
    <property type="term" value="C:cytoplasm"/>
    <property type="evidence" value="ECO:0007669"/>
    <property type="project" value="TreeGrafter"/>
</dbReference>
<dbReference type="InterPro" id="IPR027417">
    <property type="entry name" value="P-loop_NTPase"/>
</dbReference>
<protein>
    <recommendedName>
        <fullName evidence="5">GPN-loop GTPase 2</fullName>
    </recommendedName>
</protein>
<evidence type="ECO:0000313" key="6">
    <source>
        <dbReference type="EMBL" id="RHY35245.1"/>
    </source>
</evidence>
<dbReference type="EMBL" id="QUSY01000006">
    <property type="protein sequence ID" value="RHY35245.1"/>
    <property type="molecule type" value="Genomic_DNA"/>
</dbReference>
<dbReference type="AlphaFoldDB" id="A0A418BAM0"/>
<evidence type="ECO:0000256" key="5">
    <source>
        <dbReference type="RuleBase" id="RU365059"/>
    </source>
</evidence>
<comment type="caution">
    <text evidence="6">The sequence shown here is derived from an EMBL/GenBank/DDBJ whole genome shotgun (WGS) entry which is preliminary data.</text>
</comment>
<dbReference type="InterPro" id="IPR004130">
    <property type="entry name" value="Gpn"/>
</dbReference>
<comment type="function">
    <text evidence="5">Small GTPase required for proper localization of RNA polymerase II and III (RNAPII and RNAPIII). May act at an RNAP assembly step prior to nuclear import.</text>
</comment>
<keyword evidence="7" id="KW-1185">Reference proteome</keyword>
<keyword evidence="4 5" id="KW-0342">GTP-binding</keyword>
<reference evidence="6 7" key="1">
    <citation type="submission" date="2018-08" db="EMBL/GenBank/DDBJ databases">
        <title>Aphanomyces genome sequencing and annotation.</title>
        <authorList>
            <person name="Minardi D."/>
            <person name="Oidtmann B."/>
            <person name="Van Der Giezen M."/>
            <person name="Studholme D.J."/>
        </authorList>
    </citation>
    <scope>NUCLEOTIDE SEQUENCE [LARGE SCALE GENOMIC DNA]</scope>
    <source>
        <strain evidence="6 7">NJM0002</strain>
    </source>
</reference>
<keyword evidence="2 5" id="KW-0547">Nucleotide-binding</keyword>
<feature type="non-terminal residue" evidence="6">
    <location>
        <position position="1"/>
    </location>
</feature>
<dbReference type="GO" id="GO:0005525">
    <property type="term" value="F:GTP binding"/>
    <property type="evidence" value="ECO:0007669"/>
    <property type="project" value="UniProtKB-KW"/>
</dbReference>